<evidence type="ECO:0000313" key="7">
    <source>
        <dbReference type="Proteomes" id="UP000198287"/>
    </source>
</evidence>
<gene>
    <name evidence="6" type="ORF">Fcan01_07337</name>
</gene>
<evidence type="ECO:0000256" key="4">
    <source>
        <dbReference type="SAM" id="SignalP"/>
    </source>
</evidence>
<sequence>MHKLHSLLSTLVLVIFVAFVLPTASNESSNWEQQGSTCKIGHGENSHRQHCESGMEAVFISDSINFHFSEMDTDETDYLFIDELAPHIKISSSRPLGDAEAVDRANKYLSYLDENLDSVIDIYELRFSLHSIISGNLQLKMFEKDPDFTYWIKSFVGENPQKYSFYLVKIFQLFDEDMNGKLTWKEIRMAIKTAELYKSVQEDVLMDERSREDLVASIKVNHQQKWINLEELWGLLYKLDVNSSDGDFYHWTINYLGGDSEAKSELVTDSTRKEFRDVDLDSNGIITKGEMTAVLHKHRTNYYTPERINRRWTRADRNKDGKITFNEYAFLENLKHPQRK</sequence>
<keyword evidence="7" id="KW-1185">Reference proteome</keyword>
<evidence type="ECO:0000256" key="2">
    <source>
        <dbReference type="ARBA" id="ARBA00022737"/>
    </source>
</evidence>
<keyword evidence="4" id="KW-0732">Signal</keyword>
<dbReference type="PROSITE" id="PS50222">
    <property type="entry name" value="EF_HAND_2"/>
    <property type="match status" value="3"/>
</dbReference>
<dbReference type="PROSITE" id="PS00018">
    <property type="entry name" value="EF_HAND_1"/>
    <property type="match status" value="3"/>
</dbReference>
<reference evidence="6 7" key="1">
    <citation type="submission" date="2015-12" db="EMBL/GenBank/DDBJ databases">
        <title>The genome of Folsomia candida.</title>
        <authorList>
            <person name="Faddeeva A."/>
            <person name="Derks M.F."/>
            <person name="Anvar Y."/>
            <person name="Smit S."/>
            <person name="Van Straalen N."/>
            <person name="Roelofs D."/>
        </authorList>
    </citation>
    <scope>NUCLEOTIDE SEQUENCE [LARGE SCALE GENOMIC DNA]</scope>
    <source>
        <strain evidence="6 7">VU population</strain>
        <tissue evidence="6">Whole body</tissue>
    </source>
</reference>
<feature type="chain" id="PRO_5012578774" evidence="4">
    <location>
        <begin position="26"/>
        <end position="340"/>
    </location>
</feature>
<organism evidence="6 7">
    <name type="scientific">Folsomia candida</name>
    <name type="common">Springtail</name>
    <dbReference type="NCBI Taxonomy" id="158441"/>
    <lineage>
        <taxon>Eukaryota</taxon>
        <taxon>Metazoa</taxon>
        <taxon>Ecdysozoa</taxon>
        <taxon>Arthropoda</taxon>
        <taxon>Hexapoda</taxon>
        <taxon>Collembola</taxon>
        <taxon>Entomobryomorpha</taxon>
        <taxon>Isotomoidea</taxon>
        <taxon>Isotomidae</taxon>
        <taxon>Proisotominae</taxon>
        <taxon>Folsomia</taxon>
    </lineage>
</organism>
<keyword evidence="2" id="KW-0677">Repeat</keyword>
<proteinExistence type="predicted"/>
<dbReference type="Gene3D" id="1.10.238.10">
    <property type="entry name" value="EF-hand"/>
    <property type="match status" value="2"/>
</dbReference>
<protein>
    <submittedName>
        <fullName evidence="6">Putative calcium-binding protein CML22</fullName>
    </submittedName>
</protein>
<dbReference type="SMART" id="SM00054">
    <property type="entry name" value="EFh"/>
    <property type="match status" value="3"/>
</dbReference>
<evidence type="ECO:0000259" key="5">
    <source>
        <dbReference type="PROSITE" id="PS50222"/>
    </source>
</evidence>
<dbReference type="PANTHER" id="PTHR45942">
    <property type="entry name" value="PROTEIN PHOSPATASE 3 REGULATORY SUBUNIT B ALPHA ISOFORM TYPE 1"/>
    <property type="match status" value="1"/>
</dbReference>
<evidence type="ECO:0000256" key="1">
    <source>
        <dbReference type="ARBA" id="ARBA00022723"/>
    </source>
</evidence>
<evidence type="ECO:0000256" key="3">
    <source>
        <dbReference type="ARBA" id="ARBA00022837"/>
    </source>
</evidence>
<dbReference type="OrthoDB" id="26525at2759"/>
<dbReference type="Proteomes" id="UP000198287">
    <property type="component" value="Unassembled WGS sequence"/>
</dbReference>
<dbReference type="EMBL" id="LNIX01000003">
    <property type="protein sequence ID" value="OXA58018.1"/>
    <property type="molecule type" value="Genomic_DNA"/>
</dbReference>
<name>A0A226ELC3_FOLCA</name>
<dbReference type="SUPFAM" id="SSF47473">
    <property type="entry name" value="EF-hand"/>
    <property type="match status" value="2"/>
</dbReference>
<feature type="signal peptide" evidence="4">
    <location>
        <begin position="1"/>
        <end position="25"/>
    </location>
</feature>
<keyword evidence="1" id="KW-0479">Metal-binding</keyword>
<dbReference type="InterPro" id="IPR011992">
    <property type="entry name" value="EF-hand-dom_pair"/>
</dbReference>
<dbReference type="AlphaFoldDB" id="A0A226ELC3"/>
<dbReference type="InterPro" id="IPR018247">
    <property type="entry name" value="EF_Hand_1_Ca_BS"/>
</dbReference>
<dbReference type="Pfam" id="PF13202">
    <property type="entry name" value="EF-hand_5"/>
    <property type="match status" value="2"/>
</dbReference>
<feature type="domain" description="EF-hand" evidence="5">
    <location>
        <begin position="266"/>
        <end position="301"/>
    </location>
</feature>
<dbReference type="GO" id="GO:0005509">
    <property type="term" value="F:calcium ion binding"/>
    <property type="evidence" value="ECO:0007669"/>
    <property type="project" value="InterPro"/>
</dbReference>
<feature type="domain" description="EF-hand" evidence="5">
    <location>
        <begin position="303"/>
        <end position="337"/>
    </location>
</feature>
<evidence type="ECO:0000313" key="6">
    <source>
        <dbReference type="EMBL" id="OXA58018.1"/>
    </source>
</evidence>
<feature type="domain" description="EF-hand" evidence="5">
    <location>
        <begin position="162"/>
        <end position="197"/>
    </location>
</feature>
<accession>A0A226ELC3</accession>
<comment type="caution">
    <text evidence="6">The sequence shown here is derived from an EMBL/GenBank/DDBJ whole genome shotgun (WGS) entry which is preliminary data.</text>
</comment>
<dbReference type="InterPro" id="IPR002048">
    <property type="entry name" value="EF_hand_dom"/>
</dbReference>
<dbReference type="CDD" id="cd00051">
    <property type="entry name" value="EFh"/>
    <property type="match status" value="1"/>
</dbReference>
<keyword evidence="3" id="KW-0106">Calcium</keyword>